<dbReference type="UniPathway" id="UPA00241">
    <property type="reaction ID" value="UER00356"/>
</dbReference>
<keyword evidence="3 5" id="KW-0067">ATP-binding</keyword>
<keyword evidence="4 5" id="KW-0173">Coenzyme A biosynthesis</keyword>
<keyword evidence="5" id="KW-0963">Cytoplasm</keyword>
<dbReference type="InterPro" id="IPR027417">
    <property type="entry name" value="P-loop_NTPase"/>
</dbReference>
<evidence type="ECO:0000313" key="7">
    <source>
        <dbReference type="EMBL" id="EDP46293.1"/>
    </source>
</evidence>
<keyword evidence="8" id="KW-1185">Reference proteome</keyword>
<dbReference type="Gene3D" id="3.40.50.300">
    <property type="entry name" value="P-loop containing nucleotide triphosphate hydrolases"/>
    <property type="match status" value="1"/>
</dbReference>
<evidence type="ECO:0000313" key="8">
    <source>
        <dbReference type="Proteomes" id="UP000054075"/>
    </source>
</evidence>
<dbReference type="GO" id="GO:0004140">
    <property type="term" value="F:dephospho-CoA kinase activity"/>
    <property type="evidence" value="ECO:0007669"/>
    <property type="project" value="UniProtKB-UniRule"/>
</dbReference>
<dbReference type="Pfam" id="PF01121">
    <property type="entry name" value="CoaE"/>
    <property type="match status" value="1"/>
</dbReference>
<dbReference type="EC" id="2.7.1.24" evidence="5 6"/>
<proteinExistence type="inferred from homology"/>
<accession>A8PKS4</accession>
<organism evidence="7 8">
    <name type="scientific">Rickettsiella grylli</name>
    <dbReference type="NCBI Taxonomy" id="59196"/>
    <lineage>
        <taxon>Bacteria</taxon>
        <taxon>Pseudomonadati</taxon>
        <taxon>Pseudomonadota</taxon>
        <taxon>Gammaproteobacteria</taxon>
        <taxon>Legionellales</taxon>
        <taxon>Coxiellaceae</taxon>
        <taxon>Rickettsiella</taxon>
    </lineage>
</organism>
<protein>
    <recommendedName>
        <fullName evidence="5 6">Dephospho-CoA kinase</fullName>
        <ecNumber evidence="5 6">2.7.1.24</ecNumber>
    </recommendedName>
    <alternativeName>
        <fullName evidence="5">Dephosphocoenzyme A kinase</fullName>
    </alternativeName>
</protein>
<comment type="caution">
    <text evidence="7">The sequence shown here is derived from an EMBL/GenBank/DDBJ whole genome shotgun (WGS) entry which is preliminary data.</text>
</comment>
<dbReference type="eggNOG" id="COG0237">
    <property type="taxonomic scope" value="Bacteria"/>
</dbReference>
<dbReference type="GO" id="GO:0015937">
    <property type="term" value="P:coenzyme A biosynthetic process"/>
    <property type="evidence" value="ECO:0007669"/>
    <property type="project" value="UniProtKB-UniRule"/>
</dbReference>
<dbReference type="InterPro" id="IPR001977">
    <property type="entry name" value="Depp_CoAkinase"/>
</dbReference>
<dbReference type="STRING" id="59196.RICGR_0047"/>
<dbReference type="RefSeq" id="WP_006035276.1">
    <property type="nucleotide sequence ID" value="NZ_AAQJ02000001.1"/>
</dbReference>
<comment type="catalytic activity">
    <reaction evidence="5">
        <text>3'-dephospho-CoA + ATP = ADP + CoA + H(+)</text>
        <dbReference type="Rhea" id="RHEA:18245"/>
        <dbReference type="ChEBI" id="CHEBI:15378"/>
        <dbReference type="ChEBI" id="CHEBI:30616"/>
        <dbReference type="ChEBI" id="CHEBI:57287"/>
        <dbReference type="ChEBI" id="CHEBI:57328"/>
        <dbReference type="ChEBI" id="CHEBI:456216"/>
        <dbReference type="EC" id="2.7.1.24"/>
    </reaction>
</comment>
<dbReference type="PANTHER" id="PTHR10695:SF46">
    <property type="entry name" value="BIFUNCTIONAL COENZYME A SYNTHASE-RELATED"/>
    <property type="match status" value="1"/>
</dbReference>
<dbReference type="GO" id="GO:0005524">
    <property type="term" value="F:ATP binding"/>
    <property type="evidence" value="ECO:0007669"/>
    <property type="project" value="UniProtKB-UniRule"/>
</dbReference>
<evidence type="ECO:0000256" key="5">
    <source>
        <dbReference type="HAMAP-Rule" id="MF_00376"/>
    </source>
</evidence>
<dbReference type="PROSITE" id="PS51219">
    <property type="entry name" value="DPCK"/>
    <property type="match status" value="1"/>
</dbReference>
<dbReference type="EMBL" id="AAQJ02000001">
    <property type="protein sequence ID" value="EDP46293.1"/>
    <property type="molecule type" value="Genomic_DNA"/>
</dbReference>
<evidence type="ECO:0000256" key="1">
    <source>
        <dbReference type="ARBA" id="ARBA00009018"/>
    </source>
</evidence>
<reference evidence="7" key="2">
    <citation type="submission" date="2007-10" db="EMBL/GenBank/DDBJ databases">
        <authorList>
            <person name="Myers G.S."/>
        </authorList>
    </citation>
    <scope>NUCLEOTIDE SEQUENCE [LARGE SCALE GENOMIC DNA]</scope>
</reference>
<feature type="binding site" evidence="5">
    <location>
        <begin position="11"/>
        <end position="16"/>
    </location>
    <ligand>
        <name>ATP</name>
        <dbReference type="ChEBI" id="CHEBI:30616"/>
    </ligand>
</feature>
<comment type="function">
    <text evidence="5">Catalyzes the phosphorylation of the 3'-hydroxyl group of dephosphocoenzyme A to form coenzyme A.</text>
</comment>
<keyword evidence="5 7" id="KW-0808">Transferase</keyword>
<gene>
    <name evidence="5 7" type="primary">coaE</name>
    <name evidence="7" type="ORF">RICGR_0047</name>
</gene>
<dbReference type="SUPFAM" id="SSF52540">
    <property type="entry name" value="P-loop containing nucleoside triphosphate hydrolases"/>
    <property type="match status" value="1"/>
</dbReference>
<dbReference type="NCBIfam" id="TIGR00152">
    <property type="entry name" value="dephospho-CoA kinase"/>
    <property type="match status" value="1"/>
</dbReference>
<keyword evidence="2 5" id="KW-0547">Nucleotide-binding</keyword>
<dbReference type="PANTHER" id="PTHR10695">
    <property type="entry name" value="DEPHOSPHO-COA KINASE-RELATED"/>
    <property type="match status" value="1"/>
</dbReference>
<evidence type="ECO:0000256" key="4">
    <source>
        <dbReference type="ARBA" id="ARBA00022993"/>
    </source>
</evidence>
<dbReference type="GO" id="GO:0005737">
    <property type="term" value="C:cytoplasm"/>
    <property type="evidence" value="ECO:0007669"/>
    <property type="project" value="UniProtKB-SubCell"/>
</dbReference>
<comment type="similarity">
    <text evidence="1 5">Belongs to the CoaE family.</text>
</comment>
<sequence>MFTVALTGGIASGKSTVARYFAEFGINIVDADQIGRELVDHDATIREKLVSRFGHNLLKKNNKIDRDHLRTIIFNQIDDREWLEELLHPLIYWKVREKIKKTTGAYCLAVIPLLLEGRTSHLLKKKPLTENYIELNRILLVTTTRNLQIQRAKERDFLEKDQIDSILNAQISSREAIKQADDIIYNESDLKSLYNAASALHKKYLSCSMTSKNSLDDSNVLRYYLTFK</sequence>
<evidence type="ECO:0000256" key="6">
    <source>
        <dbReference type="NCBIfam" id="TIGR00152"/>
    </source>
</evidence>
<dbReference type="HAMAP" id="MF_00376">
    <property type="entry name" value="Dephospho_CoA_kinase"/>
    <property type="match status" value="1"/>
</dbReference>
<reference evidence="7" key="1">
    <citation type="submission" date="2006-04" db="EMBL/GenBank/DDBJ databases">
        <authorList>
            <person name="Seshadri R."/>
            <person name="Federici B.A."/>
        </authorList>
    </citation>
    <scope>NUCLEOTIDE SEQUENCE [LARGE SCALE GENOMIC DNA]</scope>
</reference>
<keyword evidence="5 7" id="KW-0418">Kinase</keyword>
<evidence type="ECO:0000256" key="2">
    <source>
        <dbReference type="ARBA" id="ARBA00022741"/>
    </source>
</evidence>
<comment type="pathway">
    <text evidence="5">Cofactor biosynthesis; coenzyme A biosynthesis; CoA from (R)-pantothenate: step 5/5.</text>
</comment>
<dbReference type="CDD" id="cd02022">
    <property type="entry name" value="DPCK"/>
    <property type="match status" value="1"/>
</dbReference>
<name>A8PKS4_9COXI</name>
<evidence type="ECO:0000256" key="3">
    <source>
        <dbReference type="ARBA" id="ARBA00022840"/>
    </source>
</evidence>
<comment type="subcellular location">
    <subcellularLocation>
        <location evidence="5">Cytoplasm</location>
    </subcellularLocation>
</comment>
<dbReference type="Proteomes" id="UP000054075">
    <property type="component" value="Unassembled WGS sequence"/>
</dbReference>
<dbReference type="AlphaFoldDB" id="A8PKS4"/>